<accession>A0A7X5Y233</accession>
<organism evidence="3 4">
    <name type="scientific">Sphingomonas trueperi</name>
    <dbReference type="NCBI Taxonomy" id="53317"/>
    <lineage>
        <taxon>Bacteria</taxon>
        <taxon>Pseudomonadati</taxon>
        <taxon>Pseudomonadota</taxon>
        <taxon>Alphaproteobacteria</taxon>
        <taxon>Sphingomonadales</taxon>
        <taxon>Sphingomonadaceae</taxon>
        <taxon>Sphingomonas</taxon>
    </lineage>
</organism>
<dbReference type="InterPro" id="IPR024572">
    <property type="entry name" value="RcnB"/>
</dbReference>
<evidence type="ECO:0000313" key="4">
    <source>
        <dbReference type="Proteomes" id="UP000531251"/>
    </source>
</evidence>
<protein>
    <recommendedName>
        <fullName evidence="5">Nickel/cobalt transporter regulator</fullName>
    </recommendedName>
</protein>
<keyword evidence="4" id="KW-1185">Reference proteome</keyword>
<gene>
    <name evidence="3" type="ORF">GGR89_003959</name>
</gene>
<dbReference type="RefSeq" id="WP_125973775.1">
    <property type="nucleotide sequence ID" value="NZ_BAAADY010000027.1"/>
</dbReference>
<reference evidence="3 4" key="1">
    <citation type="submission" date="2020-03" db="EMBL/GenBank/DDBJ databases">
        <title>Genomic Encyclopedia of Type Strains, Phase IV (KMG-IV): sequencing the most valuable type-strain genomes for metagenomic binning, comparative biology and taxonomic classification.</title>
        <authorList>
            <person name="Goeker M."/>
        </authorList>
    </citation>
    <scope>NUCLEOTIDE SEQUENCE [LARGE SCALE GENOMIC DNA]</scope>
    <source>
        <strain evidence="3 4">DSM 7225</strain>
    </source>
</reference>
<feature type="signal peptide" evidence="2">
    <location>
        <begin position="1"/>
        <end position="22"/>
    </location>
</feature>
<feature type="compositionally biased region" description="Basic and acidic residues" evidence="1">
    <location>
        <begin position="84"/>
        <end position="93"/>
    </location>
</feature>
<comment type="caution">
    <text evidence="3">The sequence shown here is derived from an EMBL/GenBank/DDBJ whole genome shotgun (WGS) entry which is preliminary data.</text>
</comment>
<name>A0A7X5Y233_9SPHN</name>
<feature type="compositionally biased region" description="Low complexity" evidence="1">
    <location>
        <begin position="51"/>
        <end position="72"/>
    </location>
</feature>
<dbReference type="Proteomes" id="UP000531251">
    <property type="component" value="Unassembled WGS sequence"/>
</dbReference>
<evidence type="ECO:0000256" key="2">
    <source>
        <dbReference type="SAM" id="SignalP"/>
    </source>
</evidence>
<feature type="region of interest" description="Disordered" evidence="1">
    <location>
        <begin position="28"/>
        <end position="144"/>
    </location>
</feature>
<feature type="compositionally biased region" description="Basic and acidic residues" evidence="1">
    <location>
        <begin position="111"/>
        <end position="125"/>
    </location>
</feature>
<feature type="compositionally biased region" description="Polar residues" evidence="1">
    <location>
        <begin position="100"/>
        <end position="109"/>
    </location>
</feature>
<sequence>MKRMLLAAIAAATALVPAAAIAQERGEHRGNGGWMRPDNFRPQGGQGGQGWQRPQGQPQNGGNWQRPQGNPGWQRPQGAPQAMDRGDWRRPDGQPRPAFQQPQGTQSPVQPRRDWRGGQRPDWQNRDPQAWQDRRWDDRGRPQWNGARDWGRRDGYRGWNDRRDWDRADRWRGNGGIWNNGWRSDHRYDWRAYRDYNRSLYRLPRYYPPARWSYGYRRFSVGYRLDRFLFAQQYWISDPSFYRLPDVWGPYRWVRYYDDALLVDVDSGQVVDVIYGIFW</sequence>
<proteinExistence type="predicted"/>
<dbReference type="Gene3D" id="3.10.450.160">
    <property type="entry name" value="inner membrane protein cigr"/>
    <property type="match status" value="1"/>
</dbReference>
<evidence type="ECO:0000313" key="3">
    <source>
        <dbReference type="EMBL" id="NJB99614.1"/>
    </source>
</evidence>
<evidence type="ECO:0000256" key="1">
    <source>
        <dbReference type="SAM" id="MobiDB-lite"/>
    </source>
</evidence>
<feature type="compositionally biased region" description="Basic and acidic residues" evidence="1">
    <location>
        <begin position="132"/>
        <end position="141"/>
    </location>
</feature>
<dbReference type="EMBL" id="JAATJB010000018">
    <property type="protein sequence ID" value="NJB99614.1"/>
    <property type="molecule type" value="Genomic_DNA"/>
</dbReference>
<dbReference type="AlphaFoldDB" id="A0A7X5Y233"/>
<evidence type="ECO:0008006" key="5">
    <source>
        <dbReference type="Google" id="ProtNLM"/>
    </source>
</evidence>
<dbReference type="Pfam" id="PF11776">
    <property type="entry name" value="RcnB"/>
    <property type="match status" value="1"/>
</dbReference>
<keyword evidence="2" id="KW-0732">Signal</keyword>
<feature type="chain" id="PRO_5030610763" description="Nickel/cobalt transporter regulator" evidence="2">
    <location>
        <begin position="23"/>
        <end position="279"/>
    </location>
</feature>